<dbReference type="EMBL" id="CZKB01000018">
    <property type="protein sequence ID" value="CUR61462.1"/>
    <property type="molecule type" value="Genomic_DNA"/>
</dbReference>
<accession>A0A2P2CK19</accession>
<reference evidence="1" key="1">
    <citation type="submission" date="2015-08" db="EMBL/GenBank/DDBJ databases">
        <authorList>
            <person name="Babu N.S."/>
            <person name="Beckwith C.J."/>
            <person name="Beseler K.G."/>
            <person name="Brison A."/>
            <person name="Carone J.V."/>
            <person name="Caskin T.P."/>
            <person name="Diamond M."/>
            <person name="Durham M.E."/>
            <person name="Foxe J.M."/>
            <person name="Go M."/>
            <person name="Henderson B.A."/>
            <person name="Jones I.B."/>
            <person name="McGettigan J.A."/>
            <person name="Micheletti S.J."/>
            <person name="Nasrallah M.E."/>
            <person name="Ortiz D."/>
            <person name="Piller C.R."/>
            <person name="Privatt S.R."/>
            <person name="Schneider S.L."/>
            <person name="Sharp S."/>
            <person name="Smith T.C."/>
            <person name="Stanton J.D."/>
            <person name="Ullery H.E."/>
            <person name="Wilson R.J."/>
            <person name="Serrano M.G."/>
            <person name="Buck G."/>
            <person name="Lee V."/>
            <person name="Wang Y."/>
            <person name="Carvalho R."/>
            <person name="Voegtly L."/>
            <person name="Shi R."/>
            <person name="Duckworth R."/>
            <person name="Johnson A."/>
            <person name="Loviza R."/>
            <person name="Walstead R."/>
            <person name="Shah Z."/>
            <person name="Kiflezghi M."/>
            <person name="Wade K."/>
            <person name="Ball S.L."/>
            <person name="Bradley K.W."/>
            <person name="Asai D.J."/>
            <person name="Bowman C.A."/>
            <person name="Russell D.A."/>
            <person name="Pope W.H."/>
            <person name="Jacobs-Sera D."/>
            <person name="Hendrix R.W."/>
            <person name="Hatfull G.F."/>
        </authorList>
    </citation>
    <scope>NUCLEOTIDE SEQUENCE</scope>
</reference>
<organism evidence="1">
    <name type="scientific">metagenome</name>
    <dbReference type="NCBI Taxonomy" id="256318"/>
    <lineage>
        <taxon>unclassified sequences</taxon>
        <taxon>metagenomes</taxon>
    </lineage>
</organism>
<evidence type="ECO:0000313" key="1">
    <source>
        <dbReference type="EMBL" id="CUR61462.1"/>
    </source>
</evidence>
<protein>
    <submittedName>
        <fullName evidence="1">Uncharacterized protein</fullName>
    </submittedName>
</protein>
<dbReference type="AlphaFoldDB" id="A0A2P2CK19"/>
<gene>
    <name evidence="1" type="ORF">NOCA1250011</name>
</gene>
<name>A0A2P2CK19_9ZZZZ</name>
<proteinExistence type="predicted"/>
<sequence length="22" mass="2248">MTVVANCAALAWFVGQAPATLL</sequence>